<accession>A0A8X6UNF5</accession>
<gene>
    <name evidence="1" type="ORF">NPIL_403571</name>
</gene>
<feature type="non-terminal residue" evidence="1">
    <location>
        <position position="1"/>
    </location>
</feature>
<evidence type="ECO:0000313" key="1">
    <source>
        <dbReference type="EMBL" id="GFU62607.1"/>
    </source>
</evidence>
<comment type="caution">
    <text evidence="1">The sequence shown here is derived from an EMBL/GenBank/DDBJ whole genome shotgun (WGS) entry which is preliminary data.</text>
</comment>
<protein>
    <submittedName>
        <fullName evidence="1">Uncharacterized protein</fullName>
    </submittedName>
</protein>
<name>A0A8X6UNF5_NEPPI</name>
<dbReference type="AlphaFoldDB" id="A0A8X6UNF5"/>
<dbReference type="Proteomes" id="UP000887013">
    <property type="component" value="Unassembled WGS sequence"/>
</dbReference>
<organism evidence="1 2">
    <name type="scientific">Nephila pilipes</name>
    <name type="common">Giant wood spider</name>
    <name type="synonym">Nephila maculata</name>
    <dbReference type="NCBI Taxonomy" id="299642"/>
    <lineage>
        <taxon>Eukaryota</taxon>
        <taxon>Metazoa</taxon>
        <taxon>Ecdysozoa</taxon>
        <taxon>Arthropoda</taxon>
        <taxon>Chelicerata</taxon>
        <taxon>Arachnida</taxon>
        <taxon>Araneae</taxon>
        <taxon>Araneomorphae</taxon>
        <taxon>Entelegynae</taxon>
        <taxon>Araneoidea</taxon>
        <taxon>Nephilidae</taxon>
        <taxon>Nephila</taxon>
    </lineage>
</organism>
<dbReference type="EMBL" id="BMAW01041170">
    <property type="protein sequence ID" value="GFU62607.1"/>
    <property type="molecule type" value="Genomic_DNA"/>
</dbReference>
<sequence length="108" mass="12813">HCYEGERFNNENRNSIRDVDSPQVKCLEKVITWLEHWRLLIPVSQALSSQTFQVQINTTKAFVPIIPHMFEKYNIDYVLLGNFKMMNLKEDLVPIEKRVVICKVLYLM</sequence>
<keyword evidence="2" id="KW-1185">Reference proteome</keyword>
<reference evidence="1" key="1">
    <citation type="submission" date="2020-08" db="EMBL/GenBank/DDBJ databases">
        <title>Multicomponent nature underlies the extraordinary mechanical properties of spider dragline silk.</title>
        <authorList>
            <person name="Kono N."/>
            <person name="Nakamura H."/>
            <person name="Mori M."/>
            <person name="Yoshida Y."/>
            <person name="Ohtoshi R."/>
            <person name="Malay A.D."/>
            <person name="Moran D.A.P."/>
            <person name="Tomita M."/>
            <person name="Numata K."/>
            <person name="Arakawa K."/>
        </authorList>
    </citation>
    <scope>NUCLEOTIDE SEQUENCE</scope>
</reference>
<dbReference type="OrthoDB" id="6437122at2759"/>
<proteinExistence type="predicted"/>
<evidence type="ECO:0000313" key="2">
    <source>
        <dbReference type="Proteomes" id="UP000887013"/>
    </source>
</evidence>